<sequence>MFQCLSRWGRGLFHHPKQEASDFEVTHYADS</sequence>
<accession>A0A1A7W850</accession>
<gene>
    <name evidence="1" type="primary">DCST1</name>
</gene>
<dbReference type="EMBL" id="HADW01000291">
    <property type="protein sequence ID" value="SBP01691.1"/>
    <property type="molecule type" value="Transcribed_RNA"/>
</dbReference>
<dbReference type="AlphaFoldDB" id="A0A1A7W850"/>
<reference evidence="1" key="1">
    <citation type="submission" date="2016-05" db="EMBL/GenBank/DDBJ databases">
        <authorList>
            <person name="Lavstsen T."/>
            <person name="Jespersen J.S."/>
        </authorList>
    </citation>
    <scope>NUCLEOTIDE SEQUENCE</scope>
    <source>
        <tissue evidence="1">Brain</tissue>
    </source>
</reference>
<evidence type="ECO:0000313" key="1">
    <source>
        <dbReference type="EMBL" id="SBP01691.1"/>
    </source>
</evidence>
<organism evidence="1">
    <name type="scientific">Iconisemion striatum</name>
    <dbReference type="NCBI Taxonomy" id="60296"/>
    <lineage>
        <taxon>Eukaryota</taxon>
        <taxon>Metazoa</taxon>
        <taxon>Chordata</taxon>
        <taxon>Craniata</taxon>
        <taxon>Vertebrata</taxon>
        <taxon>Euteleostomi</taxon>
        <taxon>Actinopterygii</taxon>
        <taxon>Neopterygii</taxon>
        <taxon>Teleostei</taxon>
        <taxon>Neoteleostei</taxon>
        <taxon>Acanthomorphata</taxon>
        <taxon>Ovalentaria</taxon>
        <taxon>Atherinomorphae</taxon>
        <taxon>Cyprinodontiformes</taxon>
        <taxon>Nothobranchiidae</taxon>
        <taxon>Iconisemion</taxon>
    </lineage>
</organism>
<reference evidence="1" key="2">
    <citation type="submission" date="2016-06" db="EMBL/GenBank/DDBJ databases">
        <title>The genome of a short-lived fish provides insights into sex chromosome evolution and the genetic control of aging.</title>
        <authorList>
            <person name="Reichwald K."/>
            <person name="Felder M."/>
            <person name="Petzold A."/>
            <person name="Koch P."/>
            <person name="Groth M."/>
            <person name="Platzer M."/>
        </authorList>
    </citation>
    <scope>NUCLEOTIDE SEQUENCE</scope>
    <source>
        <tissue evidence="1">Brain</tissue>
    </source>
</reference>
<proteinExistence type="predicted"/>
<name>A0A1A7W850_9TELE</name>
<protein>
    <submittedName>
        <fullName evidence="1">DC-STAMP domain containing 1</fullName>
    </submittedName>
</protein>